<feature type="compositionally biased region" description="Basic and acidic residues" evidence="11">
    <location>
        <begin position="169"/>
        <end position="185"/>
    </location>
</feature>
<keyword evidence="6" id="KW-0443">Lipid metabolism</keyword>
<keyword evidence="5 12" id="KW-1133">Transmembrane helix</keyword>
<dbReference type="GO" id="GO:0016020">
    <property type="term" value="C:membrane"/>
    <property type="evidence" value="ECO:0007669"/>
    <property type="project" value="UniProtKB-SubCell"/>
</dbReference>
<dbReference type="EMBL" id="LVLJ01001791">
    <property type="protein sequence ID" value="OAE28005.1"/>
    <property type="molecule type" value="Genomic_DNA"/>
</dbReference>
<comment type="caution">
    <text evidence="13">The sequence shown here is derived from an EMBL/GenBank/DDBJ whole genome shotgun (WGS) entry which is preliminary data.</text>
</comment>
<accession>A0A176W6L2</accession>
<gene>
    <name evidence="13" type="ORF">AXG93_2646s1070</name>
</gene>
<keyword evidence="8" id="KW-0594">Phospholipid biosynthesis</keyword>
<keyword evidence="4 12" id="KW-0812">Transmembrane</keyword>
<dbReference type="InterPro" id="IPR043130">
    <property type="entry name" value="CDP-OH_PTrfase_TM_dom"/>
</dbReference>
<keyword evidence="2" id="KW-0444">Lipid biosynthesis</keyword>
<organism evidence="13 14">
    <name type="scientific">Marchantia polymorpha subsp. ruderalis</name>
    <dbReference type="NCBI Taxonomy" id="1480154"/>
    <lineage>
        <taxon>Eukaryota</taxon>
        <taxon>Viridiplantae</taxon>
        <taxon>Streptophyta</taxon>
        <taxon>Embryophyta</taxon>
        <taxon>Marchantiophyta</taxon>
        <taxon>Marchantiopsida</taxon>
        <taxon>Marchantiidae</taxon>
        <taxon>Marchantiales</taxon>
        <taxon>Marchantiaceae</taxon>
        <taxon>Marchantia</taxon>
    </lineage>
</organism>
<dbReference type="GO" id="GO:0032049">
    <property type="term" value="P:cardiolipin biosynthetic process"/>
    <property type="evidence" value="ECO:0007669"/>
    <property type="project" value="TreeGrafter"/>
</dbReference>
<feature type="region of interest" description="Disordered" evidence="11">
    <location>
        <begin position="154"/>
        <end position="199"/>
    </location>
</feature>
<name>A0A176W6L2_MARPO</name>
<evidence type="ECO:0000256" key="8">
    <source>
        <dbReference type="ARBA" id="ARBA00023209"/>
    </source>
</evidence>
<evidence type="ECO:0000313" key="14">
    <source>
        <dbReference type="Proteomes" id="UP000077202"/>
    </source>
</evidence>
<dbReference type="AlphaFoldDB" id="A0A176W6L2"/>
<evidence type="ECO:0000256" key="5">
    <source>
        <dbReference type="ARBA" id="ARBA00022989"/>
    </source>
</evidence>
<protein>
    <submittedName>
        <fullName evidence="13">Uncharacterized protein</fullName>
    </submittedName>
</protein>
<comment type="subcellular location">
    <subcellularLocation>
        <location evidence="1">Membrane</location>
        <topology evidence="1">Multi-pass membrane protein</topology>
    </subcellularLocation>
</comment>
<dbReference type="PANTHER" id="PTHR14269">
    <property type="entry name" value="CDP-DIACYLGLYCEROL--GLYCEROL-3-PHOSPHATE 3-PHOSPHATIDYLTRANSFERASE-RELATED"/>
    <property type="match status" value="1"/>
</dbReference>
<sequence>MKGRESLNARKLRFFVTSARVRSSRGVDSSVPSPTAHQHELRADRTSAVRDEVLHTLTTLWKNVRTTGLSDRGLSPHPSACAWVVDVAHERPSAVVTSTPAWKHAAAAHVLEIPTVTATEFAHARRTWCCNQGPYPYPHRACCSPRMSASFASLRERVKEERDEDESREQEPRARESSRNKRQDADAETGGQPVKDTKTSSQFARISLNVVDEKQQVRIAQDLRGNQAWSDAGWTREEVWNWPNSISMARLVSGPVLAWMIVQNMWSPALLGLIVAGISDWARLISYVPCWNIYEQLQLDGYVARRMEINSVLGSYLDPVADKVLVGSVALSMAYAGLLHPALVGLVVARDGVLVGGAFVYRAYSLRWQVNTVLQLGLIIVALLQPALSVEDTFSLVPLLSWSVAGTTTISWACYVYKFLKNPDALAALRYVPPTSGDKKSSH</sequence>
<evidence type="ECO:0000256" key="6">
    <source>
        <dbReference type="ARBA" id="ARBA00023098"/>
    </source>
</evidence>
<proteinExistence type="inferred from homology"/>
<evidence type="ECO:0000256" key="11">
    <source>
        <dbReference type="SAM" id="MobiDB-lite"/>
    </source>
</evidence>
<dbReference type="InterPro" id="IPR050324">
    <property type="entry name" value="CDP-alcohol_PTase-I"/>
</dbReference>
<feature type="region of interest" description="Disordered" evidence="11">
    <location>
        <begin position="25"/>
        <end position="44"/>
    </location>
</feature>
<keyword evidence="14" id="KW-1185">Reference proteome</keyword>
<comment type="similarity">
    <text evidence="10">Belongs to the CDP-alcohol phosphatidyltransferase class-I family.</text>
</comment>
<dbReference type="Proteomes" id="UP000077202">
    <property type="component" value="Unassembled WGS sequence"/>
</dbReference>
<evidence type="ECO:0000256" key="10">
    <source>
        <dbReference type="RuleBase" id="RU003750"/>
    </source>
</evidence>
<evidence type="ECO:0000256" key="2">
    <source>
        <dbReference type="ARBA" id="ARBA00022516"/>
    </source>
</evidence>
<evidence type="ECO:0000256" key="1">
    <source>
        <dbReference type="ARBA" id="ARBA00004141"/>
    </source>
</evidence>
<evidence type="ECO:0000256" key="4">
    <source>
        <dbReference type="ARBA" id="ARBA00022692"/>
    </source>
</evidence>
<evidence type="ECO:0000256" key="3">
    <source>
        <dbReference type="ARBA" id="ARBA00022679"/>
    </source>
</evidence>
<evidence type="ECO:0000256" key="9">
    <source>
        <dbReference type="ARBA" id="ARBA00023264"/>
    </source>
</evidence>
<feature type="transmembrane region" description="Helical" evidence="12">
    <location>
        <begin position="256"/>
        <end position="278"/>
    </location>
</feature>
<dbReference type="PROSITE" id="PS00379">
    <property type="entry name" value="CDP_ALCOHOL_P_TRANSF"/>
    <property type="match status" value="1"/>
</dbReference>
<evidence type="ECO:0000256" key="7">
    <source>
        <dbReference type="ARBA" id="ARBA00023136"/>
    </source>
</evidence>
<feature type="transmembrane region" description="Helical" evidence="12">
    <location>
        <begin position="370"/>
        <end position="388"/>
    </location>
</feature>
<dbReference type="GO" id="GO:0043337">
    <property type="term" value="F:cardiolipin synthase (CMP-forming)"/>
    <property type="evidence" value="ECO:0007669"/>
    <property type="project" value="TreeGrafter"/>
</dbReference>
<dbReference type="InterPro" id="IPR048254">
    <property type="entry name" value="CDP_ALCOHOL_P_TRANSF_CS"/>
</dbReference>
<keyword evidence="7 12" id="KW-0472">Membrane</keyword>
<evidence type="ECO:0000256" key="12">
    <source>
        <dbReference type="SAM" id="Phobius"/>
    </source>
</evidence>
<keyword evidence="9" id="KW-1208">Phospholipid metabolism</keyword>
<dbReference type="PANTHER" id="PTHR14269:SF60">
    <property type="entry name" value="CARDIOLIPIN SYNTHASE (CMP-FORMING)"/>
    <property type="match status" value="1"/>
</dbReference>
<evidence type="ECO:0000313" key="13">
    <source>
        <dbReference type="EMBL" id="OAE28005.1"/>
    </source>
</evidence>
<dbReference type="GO" id="GO:0005739">
    <property type="term" value="C:mitochondrion"/>
    <property type="evidence" value="ECO:0007669"/>
    <property type="project" value="TreeGrafter"/>
</dbReference>
<dbReference type="Gene3D" id="1.20.120.1760">
    <property type="match status" value="1"/>
</dbReference>
<feature type="transmembrane region" description="Helical" evidence="12">
    <location>
        <begin position="400"/>
        <end position="420"/>
    </location>
</feature>
<keyword evidence="3 10" id="KW-0808">Transferase</keyword>
<dbReference type="Pfam" id="PF01066">
    <property type="entry name" value="CDP-OH_P_transf"/>
    <property type="match status" value="1"/>
</dbReference>
<dbReference type="InterPro" id="IPR000462">
    <property type="entry name" value="CDP-OH_P_trans"/>
</dbReference>
<feature type="transmembrane region" description="Helical" evidence="12">
    <location>
        <begin position="324"/>
        <end position="349"/>
    </location>
</feature>
<reference evidence="13" key="1">
    <citation type="submission" date="2016-03" db="EMBL/GenBank/DDBJ databases">
        <title>Mechanisms controlling the formation of the plant cell surface in tip-growing cells are functionally conserved among land plants.</title>
        <authorList>
            <person name="Honkanen S."/>
            <person name="Jones V.A."/>
            <person name="Morieri G."/>
            <person name="Champion C."/>
            <person name="Hetherington A.J."/>
            <person name="Kelly S."/>
            <person name="Saint-Marcoux D."/>
            <person name="Proust H."/>
            <person name="Prescott H."/>
            <person name="Dolan L."/>
        </authorList>
    </citation>
    <scope>NUCLEOTIDE SEQUENCE [LARGE SCALE GENOMIC DNA]</scope>
    <source>
        <tissue evidence="13">Whole gametophyte</tissue>
    </source>
</reference>